<protein>
    <submittedName>
        <fullName evidence="1">Uncharacterized protein</fullName>
    </submittedName>
</protein>
<organism evidence="1 2">
    <name type="scientific">Cadophora malorum</name>
    <dbReference type="NCBI Taxonomy" id="108018"/>
    <lineage>
        <taxon>Eukaryota</taxon>
        <taxon>Fungi</taxon>
        <taxon>Dikarya</taxon>
        <taxon>Ascomycota</taxon>
        <taxon>Pezizomycotina</taxon>
        <taxon>Leotiomycetes</taxon>
        <taxon>Helotiales</taxon>
        <taxon>Ploettnerulaceae</taxon>
        <taxon>Cadophora</taxon>
    </lineage>
</organism>
<comment type="caution">
    <text evidence="1">The sequence shown here is derived from an EMBL/GenBank/DDBJ whole genome shotgun (WGS) entry which is preliminary data.</text>
</comment>
<proteinExistence type="predicted"/>
<dbReference type="OrthoDB" id="3536265at2759"/>
<evidence type="ECO:0000313" key="1">
    <source>
        <dbReference type="EMBL" id="KAG4411138.1"/>
    </source>
</evidence>
<sequence>MSQPYSLTIYIDPRLLQDSTDLGNLCFARKVNGSYNVVFQGTANTLLTARNDFQWVENYAMGAVLKVVDGAHVGGATSVQPIEAGQACTWGPKSADMPVAGPAPPPPDFPEGSFGTVGMPFRYHGAVYSQTGDNTAWTCIYVDADPKPGLDKISYIPKNEFSLFFDTSLETSSLFMHAISNALQFSIPTDQNSYFVGWGLSSDGKTAYWADYGVNDPGHWIPTKASTLNQAITPINSLGVTIYRDGSTNELEPDYIRRSRAIRGNDAISPASSSAPLFTFRLGWDTEHALSDEEKAYYARTVASFLSINCESSIIGPDWLILEGSDDAQKVQNMLQNLLANVSPEYAPAQADWNYKTQASKAIGSGESLESGEWIQMAMQMGWPAAFGIAAAGASAAYVATKVLDVLKTSQIKFEKATLSPSGEMVVVRGSYQANPAQVPTTIQQVNSVVMQEASRIVPVPGVPTPDAVFVIENKPAATFNRTKSIRATPKRGMDQTGARSNGYTNGHTNGYANGLKAIYA</sequence>
<gene>
    <name evidence="1" type="ORF">IFR04_015724</name>
</gene>
<dbReference type="AlphaFoldDB" id="A0A8H7T2L0"/>
<name>A0A8H7T2L0_9HELO</name>
<reference evidence="1" key="1">
    <citation type="submission" date="2021-02" db="EMBL/GenBank/DDBJ databases">
        <title>Genome sequence Cadophora malorum strain M34.</title>
        <authorList>
            <person name="Stefanovic E."/>
            <person name="Vu D."/>
            <person name="Scully C."/>
            <person name="Dijksterhuis J."/>
            <person name="Roader J."/>
            <person name="Houbraken J."/>
        </authorList>
    </citation>
    <scope>NUCLEOTIDE SEQUENCE</scope>
    <source>
        <strain evidence="1">M34</strain>
    </source>
</reference>
<keyword evidence="2" id="KW-1185">Reference proteome</keyword>
<accession>A0A8H7T2L0</accession>
<evidence type="ECO:0000313" key="2">
    <source>
        <dbReference type="Proteomes" id="UP000664132"/>
    </source>
</evidence>
<dbReference type="EMBL" id="JAFJYH010000515">
    <property type="protein sequence ID" value="KAG4411138.1"/>
    <property type="molecule type" value="Genomic_DNA"/>
</dbReference>
<dbReference type="Proteomes" id="UP000664132">
    <property type="component" value="Unassembled WGS sequence"/>
</dbReference>